<reference evidence="1 2" key="1">
    <citation type="submission" date="2018-03" db="EMBL/GenBank/DDBJ databases">
        <title>Genomic Encyclopedia of Archaeal and Bacterial Type Strains, Phase II (KMG-II): from individual species to whole genera.</title>
        <authorList>
            <person name="Goeker M."/>
        </authorList>
    </citation>
    <scope>NUCLEOTIDE SEQUENCE [LARGE SCALE GENOMIC DNA]</scope>
    <source>
        <strain evidence="1 2">DSM 29057</strain>
    </source>
</reference>
<dbReference type="GO" id="GO:0033104">
    <property type="term" value="C:type VI protein secretion system complex"/>
    <property type="evidence" value="ECO:0007669"/>
    <property type="project" value="InterPro"/>
</dbReference>
<dbReference type="InterPro" id="IPR035576">
    <property type="entry name" value="T6SS_TssC"/>
</dbReference>
<keyword evidence="2" id="KW-1185">Reference proteome</keyword>
<name>A0A2P8G0D8_9BACT</name>
<proteinExistence type="predicted"/>
<dbReference type="Pfam" id="PF17541">
    <property type="entry name" value="TssC"/>
    <property type="match status" value="1"/>
</dbReference>
<dbReference type="OrthoDB" id="1408613at2"/>
<organism evidence="1 2">
    <name type="scientific">Dyadobacter jiangsuensis</name>
    <dbReference type="NCBI Taxonomy" id="1591085"/>
    <lineage>
        <taxon>Bacteria</taxon>
        <taxon>Pseudomonadati</taxon>
        <taxon>Bacteroidota</taxon>
        <taxon>Cytophagia</taxon>
        <taxon>Cytophagales</taxon>
        <taxon>Spirosomataceae</taxon>
        <taxon>Dyadobacter</taxon>
    </lineage>
</organism>
<dbReference type="GO" id="GO:0033103">
    <property type="term" value="P:protein secretion by the type VI secretion system"/>
    <property type="evidence" value="ECO:0007669"/>
    <property type="project" value="InterPro"/>
</dbReference>
<dbReference type="RefSeq" id="WP_106596835.1">
    <property type="nucleotide sequence ID" value="NZ_PYAS01000008.1"/>
</dbReference>
<sequence length="457" mass="51791">MASLPPDLLPANQKRTLFIAQFTDYVEDWAPLPEIVQDLTTVDEVMAHYRPRISIALTDESGSMHYETFKFSKLMDFEMESLHEQSAILRGLRQNKTSVGRSAYEIQIHLVLLAIRPLEITYWSLSLFFENCTKEGSIPDKITFVDSGLDQLDPEHFDYMGEVLRFVQDNVHRRYDNFDLSCSYSLLVIPGYLGSRAAVQTWANFAYQHDLMLVTDFIDEGSIKLLSGMMETEQLASDEISSGSVMMACNYILGRTRYELVGEDTDLYLSPAAALAGKMYAAGATVGPFENGLVSAGDVRRNYRAIETKLLDSTGLVVITKESGTLLPYSDRTLYTGKLASFQKGFVVRIFNGLVKAVKQLLTERIFEKWDEEAEEAVGERITEFLKEIGAVSSLIEPRFIMRPYDRERIFIELDETPFLPKKTFIINLNGESYSVGKHDRIESIDWSIVPEEAKSL</sequence>
<accession>A0A2P8G0D8</accession>
<protein>
    <recommendedName>
        <fullName evidence="3">Type VI secretion system contractile sheath protein TssC</fullName>
    </recommendedName>
</protein>
<comment type="caution">
    <text evidence="1">The sequence shown here is derived from an EMBL/GenBank/DDBJ whole genome shotgun (WGS) entry which is preliminary data.</text>
</comment>
<dbReference type="Proteomes" id="UP000241964">
    <property type="component" value="Unassembled WGS sequence"/>
</dbReference>
<evidence type="ECO:0000313" key="2">
    <source>
        <dbReference type="Proteomes" id="UP000241964"/>
    </source>
</evidence>
<evidence type="ECO:0000313" key="1">
    <source>
        <dbReference type="EMBL" id="PSL27443.1"/>
    </source>
</evidence>
<dbReference type="AlphaFoldDB" id="A0A2P8G0D8"/>
<dbReference type="EMBL" id="PYAS01000008">
    <property type="protein sequence ID" value="PSL27443.1"/>
    <property type="molecule type" value="Genomic_DNA"/>
</dbReference>
<gene>
    <name evidence="1" type="ORF">CLV60_108301</name>
</gene>
<evidence type="ECO:0008006" key="3">
    <source>
        <dbReference type="Google" id="ProtNLM"/>
    </source>
</evidence>